<sequence>MRCYLASDTGFLMSEMASRTQDAYHSCDSMWFYRYLLMLHPFSHVSVVEDHMPSRTAFGLIEDYAVL</sequence>
<dbReference type="Proteomes" id="UP000182444">
    <property type="component" value="Chromosome 1E"/>
</dbReference>
<name>A0A1D8NIU4_YARLL</name>
<proteinExistence type="predicted"/>
<reference evidence="1 2" key="1">
    <citation type="journal article" date="2016" name="PLoS ONE">
        <title>Sequence Assembly of Yarrowia lipolytica Strain W29/CLIB89 Shows Transposable Element Diversity.</title>
        <authorList>
            <person name="Magnan C."/>
            <person name="Yu J."/>
            <person name="Chang I."/>
            <person name="Jahn E."/>
            <person name="Kanomata Y."/>
            <person name="Wu J."/>
            <person name="Zeller M."/>
            <person name="Oakes M."/>
            <person name="Baldi P."/>
            <person name="Sandmeyer S."/>
        </authorList>
    </citation>
    <scope>NUCLEOTIDE SEQUENCE [LARGE SCALE GENOMIC DNA]</scope>
    <source>
        <strain evidence="2">CLIB89(W29)</strain>
    </source>
</reference>
<dbReference type="EMBL" id="CP017557">
    <property type="protein sequence ID" value="AOW05561.1"/>
    <property type="molecule type" value="Genomic_DNA"/>
</dbReference>
<gene>
    <name evidence="1" type="ORF">YALI1_E21020g</name>
</gene>
<organism evidence="1 2">
    <name type="scientific">Yarrowia lipolytica</name>
    <name type="common">Candida lipolytica</name>
    <dbReference type="NCBI Taxonomy" id="4952"/>
    <lineage>
        <taxon>Eukaryota</taxon>
        <taxon>Fungi</taxon>
        <taxon>Dikarya</taxon>
        <taxon>Ascomycota</taxon>
        <taxon>Saccharomycotina</taxon>
        <taxon>Dipodascomycetes</taxon>
        <taxon>Dipodascales</taxon>
        <taxon>Dipodascales incertae sedis</taxon>
        <taxon>Yarrowia</taxon>
    </lineage>
</organism>
<accession>A0A1D8NIU4</accession>
<dbReference type="GeneID" id="94583642"/>
<dbReference type="VEuPathDB" id="FungiDB:YALI1_E21020g"/>
<protein>
    <submittedName>
        <fullName evidence="1">Uncharacterized protein</fullName>
    </submittedName>
</protein>
<evidence type="ECO:0000313" key="1">
    <source>
        <dbReference type="EMBL" id="AOW05561.1"/>
    </source>
</evidence>
<evidence type="ECO:0000313" key="2">
    <source>
        <dbReference type="Proteomes" id="UP000182444"/>
    </source>
</evidence>
<dbReference type="AlphaFoldDB" id="A0A1D8NIU4"/>
<dbReference type="RefSeq" id="XP_068139138.1">
    <property type="nucleotide sequence ID" value="XM_068283037.1"/>
</dbReference>